<keyword evidence="2" id="KW-1185">Reference proteome</keyword>
<protein>
    <submittedName>
        <fullName evidence="1">Uncharacterized protein</fullName>
    </submittedName>
</protein>
<gene>
    <name evidence="1" type="ORF">H8S55_07220</name>
</gene>
<dbReference type="EMBL" id="JACOPN010000004">
    <property type="protein sequence ID" value="MBC5717107.1"/>
    <property type="molecule type" value="Genomic_DNA"/>
</dbReference>
<name>A0A8J6M4N2_9FIRM</name>
<evidence type="ECO:0000313" key="2">
    <source>
        <dbReference type="Proteomes" id="UP000602260"/>
    </source>
</evidence>
<dbReference type="Proteomes" id="UP000602260">
    <property type="component" value="Unassembled WGS sequence"/>
</dbReference>
<reference evidence="1" key="1">
    <citation type="submission" date="2020-08" db="EMBL/GenBank/DDBJ databases">
        <title>Genome public.</title>
        <authorList>
            <person name="Liu C."/>
            <person name="Sun Q."/>
        </authorList>
    </citation>
    <scope>NUCLEOTIDE SEQUENCE</scope>
    <source>
        <strain evidence="1">BX5</strain>
    </source>
</reference>
<accession>A0A8J6M4N2</accession>
<dbReference type="AlphaFoldDB" id="A0A8J6M4N2"/>
<organism evidence="1 2">
    <name type="scientific">Flintibacter faecis</name>
    <dbReference type="NCBI Taxonomy" id="2763047"/>
    <lineage>
        <taxon>Bacteria</taxon>
        <taxon>Bacillati</taxon>
        <taxon>Bacillota</taxon>
        <taxon>Clostridia</taxon>
        <taxon>Eubacteriales</taxon>
        <taxon>Flintibacter</taxon>
    </lineage>
</organism>
<sequence length="215" mass="24183">MKRKLLLAILAVLGVVCICAGLFFSFQEEDCFAQTSAKPVIYLYPREETNVDVTLDYDGRLTCTYPKYTGGWSVTARPDGTLTDGAGQSYNYLYWEGEDRNEYDFSRGFCVAGADSAAFLEDALARLGLTRREANEFIVFWLPQLEENPYNLIAFQTDAYTDHARLTVTPEPDTVLRVFMAWKPLDAPVEIEAQPLTAPTREGFTLVEWGGSRVD</sequence>
<proteinExistence type="predicted"/>
<evidence type="ECO:0000313" key="1">
    <source>
        <dbReference type="EMBL" id="MBC5717107.1"/>
    </source>
</evidence>
<dbReference type="RefSeq" id="WP_186878409.1">
    <property type="nucleotide sequence ID" value="NZ_JACOPN010000004.1"/>
</dbReference>
<comment type="caution">
    <text evidence="1">The sequence shown here is derived from an EMBL/GenBank/DDBJ whole genome shotgun (WGS) entry which is preliminary data.</text>
</comment>